<evidence type="ECO:0000313" key="2">
    <source>
        <dbReference type="EMBL" id="EMR04200.1"/>
    </source>
</evidence>
<name>M7NR66_9BACT</name>
<proteinExistence type="predicted"/>
<evidence type="ECO:0000256" key="1">
    <source>
        <dbReference type="SAM" id="Phobius"/>
    </source>
</evidence>
<dbReference type="STRING" id="1279009.ADICEAN_00608"/>
<reference evidence="2 3" key="1">
    <citation type="journal article" date="2013" name="Genome Announc.">
        <title>Draft Genome Sequence of Cesiribacter andamanensis Strain AMV16T, Isolated from a Soil Sample from a Mud Volcano in the Andaman Islands, India.</title>
        <authorList>
            <person name="Shivaji S."/>
            <person name="Ara S."/>
            <person name="Begum Z."/>
            <person name="Srinivas T.N."/>
            <person name="Singh A."/>
            <person name="Kumar Pinnaka A."/>
        </authorList>
    </citation>
    <scope>NUCLEOTIDE SEQUENCE [LARGE SCALE GENOMIC DNA]</scope>
    <source>
        <strain evidence="2 3">AMV16</strain>
    </source>
</reference>
<dbReference type="AlphaFoldDB" id="M7NR66"/>
<keyword evidence="1" id="KW-1133">Transmembrane helix</keyword>
<gene>
    <name evidence="2" type="ORF">ADICEAN_00608</name>
</gene>
<keyword evidence="1" id="KW-0812">Transmembrane</keyword>
<sequence length="218" mass="23260">MYGIGAAWLAGWLRVTRRWRVGYTRKLFHFFIFTAAGVLQLRWGLPVVVVFGTAISLLVLWAVYKGPKSSFYLAMARPSDAPQERLFILIPLATTAVGGVLANLFFGPWAAIGYLVGGWGDAIGEPVGSRWGKHRYKVPSMAGVAATRSLEGSAAVFAVSALVAFWGLLAQGTTPADAFTWALLIALAATSVEAVSTHGLDNLTIQLAAAGMAYWLAA</sequence>
<comment type="caution">
    <text evidence="2">The sequence shown here is derived from an EMBL/GenBank/DDBJ whole genome shotgun (WGS) entry which is preliminary data.</text>
</comment>
<dbReference type="GO" id="GO:0004143">
    <property type="term" value="F:ATP-dependent diacylglycerol kinase activity"/>
    <property type="evidence" value="ECO:0007669"/>
    <property type="project" value="InterPro"/>
</dbReference>
<evidence type="ECO:0008006" key="4">
    <source>
        <dbReference type="Google" id="ProtNLM"/>
    </source>
</evidence>
<feature type="transmembrane region" description="Helical" evidence="1">
    <location>
        <begin position="152"/>
        <end position="172"/>
    </location>
</feature>
<dbReference type="RefSeq" id="WP_009194015.1">
    <property type="nucleotide sequence ID" value="NZ_AODQ01000009.1"/>
</dbReference>
<dbReference type="PANTHER" id="PTHR31303">
    <property type="entry name" value="CTP-DEPENDENT DIACYLGLYCEROL KINASE 1"/>
    <property type="match status" value="1"/>
</dbReference>
<feature type="transmembrane region" description="Helical" evidence="1">
    <location>
        <begin position="85"/>
        <end position="106"/>
    </location>
</feature>
<feature type="transmembrane region" description="Helical" evidence="1">
    <location>
        <begin position="178"/>
        <end position="196"/>
    </location>
</feature>
<accession>M7NR66</accession>
<protein>
    <recommendedName>
        <fullName evidence="4">Cytidylyltransferase family protein</fullName>
    </recommendedName>
</protein>
<feature type="transmembrane region" description="Helical" evidence="1">
    <location>
        <begin position="47"/>
        <end position="64"/>
    </location>
</feature>
<dbReference type="InterPro" id="IPR037997">
    <property type="entry name" value="Dgk1-like"/>
</dbReference>
<dbReference type="PANTHER" id="PTHR31303:SF1">
    <property type="entry name" value="CTP-DEPENDENT DIACYLGLYCEROL KINASE 1"/>
    <property type="match status" value="1"/>
</dbReference>
<evidence type="ECO:0000313" key="3">
    <source>
        <dbReference type="Proteomes" id="UP000011910"/>
    </source>
</evidence>
<feature type="transmembrane region" description="Helical" evidence="1">
    <location>
        <begin position="23"/>
        <end position="41"/>
    </location>
</feature>
<organism evidence="2 3">
    <name type="scientific">Cesiribacter andamanensis AMV16</name>
    <dbReference type="NCBI Taxonomy" id="1279009"/>
    <lineage>
        <taxon>Bacteria</taxon>
        <taxon>Pseudomonadati</taxon>
        <taxon>Bacteroidota</taxon>
        <taxon>Cytophagia</taxon>
        <taxon>Cytophagales</taxon>
        <taxon>Cesiribacteraceae</taxon>
        <taxon>Cesiribacter</taxon>
    </lineage>
</organism>
<keyword evidence="1" id="KW-0472">Membrane</keyword>
<keyword evidence="3" id="KW-1185">Reference proteome</keyword>
<dbReference type="eggNOG" id="COG0170">
    <property type="taxonomic scope" value="Bacteria"/>
</dbReference>
<dbReference type="EMBL" id="AODQ01000009">
    <property type="protein sequence ID" value="EMR04200.1"/>
    <property type="molecule type" value="Genomic_DNA"/>
</dbReference>
<dbReference type="Proteomes" id="UP000011910">
    <property type="component" value="Unassembled WGS sequence"/>
</dbReference>